<dbReference type="RefSeq" id="WP_062417892.1">
    <property type="nucleotide sequence ID" value="NZ_DF967974.1"/>
</dbReference>
<dbReference type="PANTHER" id="PTHR43766">
    <property type="entry name" value="TRYPTOPHAN--TRNA LIGASE, MITOCHONDRIAL"/>
    <property type="match status" value="1"/>
</dbReference>
<proteinExistence type="inferred from homology"/>
<dbReference type="EC" id="6.1.1.2" evidence="2 9"/>
<dbReference type="InterPro" id="IPR002306">
    <property type="entry name" value="Trp-tRNA-ligase"/>
</dbReference>
<dbReference type="STRING" id="229921.ADN01_18285"/>
<name>A0A0P6X0L5_9CHLR</name>
<keyword evidence="12" id="KW-1185">Reference proteome</keyword>
<comment type="catalytic activity">
    <reaction evidence="8">
        <text>tRNA(Trp) + L-tryptophan + ATP = L-tryptophyl-tRNA(Trp) + AMP + diphosphate + H(+)</text>
        <dbReference type="Rhea" id="RHEA:24080"/>
        <dbReference type="Rhea" id="RHEA-COMP:9671"/>
        <dbReference type="Rhea" id="RHEA-COMP:9705"/>
        <dbReference type="ChEBI" id="CHEBI:15378"/>
        <dbReference type="ChEBI" id="CHEBI:30616"/>
        <dbReference type="ChEBI" id="CHEBI:33019"/>
        <dbReference type="ChEBI" id="CHEBI:57912"/>
        <dbReference type="ChEBI" id="CHEBI:78442"/>
        <dbReference type="ChEBI" id="CHEBI:78535"/>
        <dbReference type="ChEBI" id="CHEBI:456215"/>
        <dbReference type="EC" id="6.1.1.2"/>
    </reaction>
</comment>
<keyword evidence="6 10" id="KW-0648">Protein biosynthesis</keyword>
<keyword evidence="5 10" id="KW-0067">ATP-binding</keyword>
<keyword evidence="3 10" id="KW-0436">Ligase</keyword>
<comment type="similarity">
    <text evidence="1 10">Belongs to the class-I aminoacyl-tRNA synthetase family.</text>
</comment>
<dbReference type="PRINTS" id="PR01039">
    <property type="entry name" value="TRNASYNTHTRP"/>
</dbReference>
<evidence type="ECO:0000256" key="9">
    <source>
        <dbReference type="NCBIfam" id="TIGR00233"/>
    </source>
</evidence>
<reference evidence="11 12" key="1">
    <citation type="submission" date="2015-07" db="EMBL/GenBank/DDBJ databases">
        <title>Genome sequence of Levilinea saccharolytica DSM 16555.</title>
        <authorList>
            <person name="Hemp J."/>
            <person name="Ward L.M."/>
            <person name="Pace L.A."/>
            <person name="Fischer W.W."/>
        </authorList>
    </citation>
    <scope>NUCLEOTIDE SEQUENCE [LARGE SCALE GENOMIC DNA]</scope>
    <source>
        <strain evidence="11 12">KIBI-1</strain>
    </source>
</reference>
<evidence type="ECO:0000313" key="12">
    <source>
        <dbReference type="Proteomes" id="UP000050501"/>
    </source>
</evidence>
<dbReference type="GO" id="GO:0005524">
    <property type="term" value="F:ATP binding"/>
    <property type="evidence" value="ECO:0007669"/>
    <property type="project" value="UniProtKB-KW"/>
</dbReference>
<evidence type="ECO:0000313" key="11">
    <source>
        <dbReference type="EMBL" id="KPL75766.1"/>
    </source>
</evidence>
<evidence type="ECO:0000256" key="4">
    <source>
        <dbReference type="ARBA" id="ARBA00022741"/>
    </source>
</evidence>
<dbReference type="GO" id="GO:0006436">
    <property type="term" value="P:tryptophanyl-tRNA aminoacylation"/>
    <property type="evidence" value="ECO:0007669"/>
    <property type="project" value="UniProtKB-UniRule"/>
</dbReference>
<dbReference type="InterPro" id="IPR002305">
    <property type="entry name" value="aa-tRNA-synth_Ic"/>
</dbReference>
<keyword evidence="4 10" id="KW-0547">Nucleotide-binding</keyword>
<dbReference type="Gene3D" id="1.10.240.10">
    <property type="entry name" value="Tyrosyl-Transfer RNA Synthetase"/>
    <property type="match status" value="1"/>
</dbReference>
<dbReference type="CDD" id="cd00806">
    <property type="entry name" value="TrpRS_core"/>
    <property type="match status" value="1"/>
</dbReference>
<comment type="caution">
    <text evidence="11">The sequence shown here is derived from an EMBL/GenBank/DDBJ whole genome shotgun (WGS) entry which is preliminary data.</text>
</comment>
<dbReference type="PATRIC" id="fig|229921.5.peg.299"/>
<dbReference type="GO" id="GO:0004830">
    <property type="term" value="F:tryptophan-tRNA ligase activity"/>
    <property type="evidence" value="ECO:0007669"/>
    <property type="project" value="UniProtKB-UniRule"/>
</dbReference>
<evidence type="ECO:0000256" key="7">
    <source>
        <dbReference type="ARBA" id="ARBA00023146"/>
    </source>
</evidence>
<evidence type="ECO:0000256" key="6">
    <source>
        <dbReference type="ARBA" id="ARBA00022917"/>
    </source>
</evidence>
<evidence type="ECO:0000256" key="2">
    <source>
        <dbReference type="ARBA" id="ARBA00013161"/>
    </source>
</evidence>
<dbReference type="NCBIfam" id="TIGR00233">
    <property type="entry name" value="trpS"/>
    <property type="match status" value="1"/>
</dbReference>
<organism evidence="11 12">
    <name type="scientific">Levilinea saccharolytica</name>
    <dbReference type="NCBI Taxonomy" id="229921"/>
    <lineage>
        <taxon>Bacteria</taxon>
        <taxon>Bacillati</taxon>
        <taxon>Chloroflexota</taxon>
        <taxon>Anaerolineae</taxon>
        <taxon>Anaerolineales</taxon>
        <taxon>Anaerolineaceae</taxon>
        <taxon>Levilinea</taxon>
    </lineage>
</organism>
<dbReference type="Pfam" id="PF00579">
    <property type="entry name" value="tRNA-synt_1b"/>
    <property type="match status" value="1"/>
</dbReference>
<dbReference type="InterPro" id="IPR014729">
    <property type="entry name" value="Rossmann-like_a/b/a_fold"/>
</dbReference>
<evidence type="ECO:0000256" key="3">
    <source>
        <dbReference type="ARBA" id="ARBA00022598"/>
    </source>
</evidence>
<dbReference type="Proteomes" id="UP000050501">
    <property type="component" value="Unassembled WGS sequence"/>
</dbReference>
<accession>A0A0P6X0L5</accession>
<evidence type="ECO:0000256" key="1">
    <source>
        <dbReference type="ARBA" id="ARBA00005594"/>
    </source>
</evidence>
<protein>
    <recommendedName>
        <fullName evidence="2 9">Tryptophan--tRNA ligase</fullName>
        <ecNumber evidence="2 9">6.1.1.2</ecNumber>
    </recommendedName>
</protein>
<keyword evidence="7 10" id="KW-0030">Aminoacyl-tRNA synthetase</keyword>
<gene>
    <name evidence="11" type="ORF">ADN01_18285</name>
</gene>
<dbReference type="AlphaFoldDB" id="A0A0P6X0L5"/>
<evidence type="ECO:0000256" key="8">
    <source>
        <dbReference type="ARBA" id="ARBA00049929"/>
    </source>
</evidence>
<dbReference type="SUPFAM" id="SSF52374">
    <property type="entry name" value="Nucleotidylyl transferase"/>
    <property type="match status" value="1"/>
</dbReference>
<dbReference type="InterPro" id="IPR050203">
    <property type="entry name" value="Trp-tRNA_synthetase"/>
</dbReference>
<evidence type="ECO:0000256" key="10">
    <source>
        <dbReference type="RuleBase" id="RU363036"/>
    </source>
</evidence>
<evidence type="ECO:0000256" key="5">
    <source>
        <dbReference type="ARBA" id="ARBA00022840"/>
    </source>
</evidence>
<dbReference type="OrthoDB" id="9801042at2"/>
<dbReference type="PANTHER" id="PTHR43766:SF1">
    <property type="entry name" value="TRYPTOPHAN--TRNA LIGASE, MITOCHONDRIAL"/>
    <property type="match status" value="1"/>
</dbReference>
<sequence length="349" mass="38634">MPTETILTGHRPTGPRHLGHLVGTLHNWVALQDTHTCFFLVADLHVLTTDYEHPQRIPANIMDTVLDWLAAGIDPSRATLVLQSAVPAHAQFAALLGMLVTVARLERVPTYKEQTRELGLTPSLGLLSYPVLQAADILLYRASAVPVGEDQLPHLELTRELARRLNQLYDADFPLPRPLLAAQPRLPGVDNRTMHNSYGNAIYLKDTPEETTRKVMHMYTDPTRLRPSDPGHVEGNPVFTYLDAFDPQPEALQALKASYRAGKVGDVAVKQHLAAVLNQYLEPLRQRRSELARRPQDVLDILQTGSQHAASAAQETLDSVHQYMGLSLGQSFNRISTPVEIAPLVGAFC</sequence>
<dbReference type="Gene3D" id="3.40.50.620">
    <property type="entry name" value="HUPs"/>
    <property type="match status" value="1"/>
</dbReference>
<dbReference type="FunFam" id="1.10.240.10:FF:000005">
    <property type="entry name" value="Tryptophan--tRNA ligase"/>
    <property type="match status" value="1"/>
</dbReference>
<dbReference type="GO" id="GO:0005829">
    <property type="term" value="C:cytosol"/>
    <property type="evidence" value="ECO:0007669"/>
    <property type="project" value="TreeGrafter"/>
</dbReference>
<dbReference type="EMBL" id="LGCM01000065">
    <property type="protein sequence ID" value="KPL75766.1"/>
    <property type="molecule type" value="Genomic_DNA"/>
</dbReference>